<sequence>MRDFLSPDSPVELKGMWVFLIPTLNSSISLRIVIFWFHRFSSTRLNEMSRRAFRRRGRHIFYYYGALLMGFLAGGSEC</sequence>
<keyword evidence="1" id="KW-0812">Transmembrane</keyword>
<gene>
    <name evidence="2" type="ORF">K402DRAFT_7294</name>
</gene>
<accession>A0A6G1HH48</accession>
<proteinExistence type="predicted"/>
<evidence type="ECO:0000256" key="1">
    <source>
        <dbReference type="SAM" id="Phobius"/>
    </source>
</evidence>
<evidence type="ECO:0000313" key="3">
    <source>
        <dbReference type="Proteomes" id="UP000800041"/>
    </source>
</evidence>
<protein>
    <submittedName>
        <fullName evidence="2">Uncharacterized protein</fullName>
    </submittedName>
</protein>
<dbReference type="Proteomes" id="UP000800041">
    <property type="component" value="Unassembled WGS sequence"/>
</dbReference>
<feature type="transmembrane region" description="Helical" evidence="1">
    <location>
        <begin position="59"/>
        <end position="76"/>
    </location>
</feature>
<reference evidence="2" key="1">
    <citation type="journal article" date="2020" name="Stud. Mycol.">
        <title>101 Dothideomycetes genomes: a test case for predicting lifestyles and emergence of pathogens.</title>
        <authorList>
            <person name="Haridas S."/>
            <person name="Albert R."/>
            <person name="Binder M."/>
            <person name="Bloem J."/>
            <person name="Labutti K."/>
            <person name="Salamov A."/>
            <person name="Andreopoulos B."/>
            <person name="Baker S."/>
            <person name="Barry K."/>
            <person name="Bills G."/>
            <person name="Bluhm B."/>
            <person name="Cannon C."/>
            <person name="Castanera R."/>
            <person name="Culley D."/>
            <person name="Daum C."/>
            <person name="Ezra D."/>
            <person name="Gonzalez J."/>
            <person name="Henrissat B."/>
            <person name="Kuo A."/>
            <person name="Liang C."/>
            <person name="Lipzen A."/>
            <person name="Lutzoni F."/>
            <person name="Magnuson J."/>
            <person name="Mondo S."/>
            <person name="Nolan M."/>
            <person name="Ohm R."/>
            <person name="Pangilinan J."/>
            <person name="Park H.-J."/>
            <person name="Ramirez L."/>
            <person name="Alfaro M."/>
            <person name="Sun H."/>
            <person name="Tritt A."/>
            <person name="Yoshinaga Y."/>
            <person name="Zwiers L.-H."/>
            <person name="Turgeon B."/>
            <person name="Goodwin S."/>
            <person name="Spatafora J."/>
            <person name="Crous P."/>
            <person name="Grigoriev I."/>
        </authorList>
    </citation>
    <scope>NUCLEOTIDE SEQUENCE</scope>
    <source>
        <strain evidence="2">CBS 113979</strain>
    </source>
</reference>
<evidence type="ECO:0000313" key="2">
    <source>
        <dbReference type="EMBL" id="KAF1992485.1"/>
    </source>
</evidence>
<dbReference type="AlphaFoldDB" id="A0A6G1HH48"/>
<keyword evidence="1" id="KW-1133">Transmembrane helix</keyword>
<name>A0A6G1HH48_9PEZI</name>
<organism evidence="2 3">
    <name type="scientific">Aulographum hederae CBS 113979</name>
    <dbReference type="NCBI Taxonomy" id="1176131"/>
    <lineage>
        <taxon>Eukaryota</taxon>
        <taxon>Fungi</taxon>
        <taxon>Dikarya</taxon>
        <taxon>Ascomycota</taxon>
        <taxon>Pezizomycotina</taxon>
        <taxon>Dothideomycetes</taxon>
        <taxon>Pleosporomycetidae</taxon>
        <taxon>Aulographales</taxon>
        <taxon>Aulographaceae</taxon>
    </lineage>
</organism>
<keyword evidence="3" id="KW-1185">Reference proteome</keyword>
<feature type="transmembrane region" description="Helical" evidence="1">
    <location>
        <begin position="16"/>
        <end position="38"/>
    </location>
</feature>
<dbReference type="EMBL" id="ML977137">
    <property type="protein sequence ID" value="KAF1992485.1"/>
    <property type="molecule type" value="Genomic_DNA"/>
</dbReference>
<keyword evidence="1" id="KW-0472">Membrane</keyword>